<accession>A0A9Q0QVC9</accession>
<keyword evidence="2" id="KW-1185">Reference proteome</keyword>
<evidence type="ECO:0000313" key="2">
    <source>
        <dbReference type="Proteomes" id="UP001141806"/>
    </source>
</evidence>
<evidence type="ECO:0000313" key="1">
    <source>
        <dbReference type="EMBL" id="KAJ4973079.1"/>
    </source>
</evidence>
<gene>
    <name evidence="1" type="ORF">NE237_006253</name>
</gene>
<sequence>MFIMYVRISPGKRSLRHHHLKHPNDAVEFHHWPLDPPTILLRAWIRIQGGLRILDFDTWWFCSKPFYARIDDYRKPYRGGTLFLKVSARRQTSVAPRLPEVRAV</sequence>
<proteinExistence type="predicted"/>
<name>A0A9Q0QVC9_9MAGN</name>
<organism evidence="1 2">
    <name type="scientific">Protea cynaroides</name>
    <dbReference type="NCBI Taxonomy" id="273540"/>
    <lineage>
        <taxon>Eukaryota</taxon>
        <taxon>Viridiplantae</taxon>
        <taxon>Streptophyta</taxon>
        <taxon>Embryophyta</taxon>
        <taxon>Tracheophyta</taxon>
        <taxon>Spermatophyta</taxon>
        <taxon>Magnoliopsida</taxon>
        <taxon>Proteales</taxon>
        <taxon>Proteaceae</taxon>
        <taxon>Protea</taxon>
    </lineage>
</organism>
<dbReference type="Proteomes" id="UP001141806">
    <property type="component" value="Unassembled WGS sequence"/>
</dbReference>
<dbReference type="EMBL" id="JAMYWD010000004">
    <property type="protein sequence ID" value="KAJ4973079.1"/>
    <property type="molecule type" value="Genomic_DNA"/>
</dbReference>
<dbReference type="AlphaFoldDB" id="A0A9Q0QVC9"/>
<protein>
    <submittedName>
        <fullName evidence="1">Uncharacterized protein</fullName>
    </submittedName>
</protein>
<reference evidence="1" key="1">
    <citation type="journal article" date="2023" name="Plant J.">
        <title>The genome of the king protea, Protea cynaroides.</title>
        <authorList>
            <person name="Chang J."/>
            <person name="Duong T.A."/>
            <person name="Schoeman C."/>
            <person name="Ma X."/>
            <person name="Roodt D."/>
            <person name="Barker N."/>
            <person name="Li Z."/>
            <person name="Van de Peer Y."/>
            <person name="Mizrachi E."/>
        </authorList>
    </citation>
    <scope>NUCLEOTIDE SEQUENCE</scope>
    <source>
        <tissue evidence="1">Young leaves</tissue>
    </source>
</reference>
<comment type="caution">
    <text evidence="1">The sequence shown here is derived from an EMBL/GenBank/DDBJ whole genome shotgun (WGS) entry which is preliminary data.</text>
</comment>